<dbReference type="RefSeq" id="WP_108415306.1">
    <property type="nucleotide sequence ID" value="NZ_QAQA01000008.1"/>
</dbReference>
<evidence type="ECO:0000313" key="1">
    <source>
        <dbReference type="EMBL" id="PUF79915.1"/>
    </source>
</evidence>
<name>A0A315FYF2_SALET</name>
<reference evidence="1 2" key="1">
    <citation type="submission" date="2018-04" db="EMBL/GenBank/DDBJ databases">
        <title>Whole genome sequencing of Salmonella enterica.</title>
        <authorList>
            <person name="Bell R."/>
        </authorList>
    </citation>
    <scope>NUCLEOTIDE SEQUENCE [LARGE SCALE GENOMIC DNA]</scope>
    <source>
        <strain evidence="1 2">CFSAN058603</strain>
    </source>
</reference>
<protein>
    <submittedName>
        <fullName evidence="1">Eaf protein</fullName>
    </submittedName>
</protein>
<comment type="caution">
    <text evidence="1">The sequence shown here is derived from an EMBL/GenBank/DDBJ whole genome shotgun (WGS) entry which is preliminary data.</text>
</comment>
<organism evidence="1 2">
    <name type="scientific">Salmonella enterica I</name>
    <dbReference type="NCBI Taxonomy" id="59201"/>
    <lineage>
        <taxon>Bacteria</taxon>
        <taxon>Pseudomonadati</taxon>
        <taxon>Pseudomonadota</taxon>
        <taxon>Gammaproteobacteria</taxon>
        <taxon>Enterobacterales</taxon>
        <taxon>Enterobacteriaceae</taxon>
        <taxon>Salmonella</taxon>
    </lineage>
</organism>
<accession>A0A315FYF2</accession>
<proteinExistence type="predicted"/>
<dbReference type="AlphaFoldDB" id="A0A315FYF2"/>
<dbReference type="Pfam" id="PF17526">
    <property type="entry name" value="DUF5448"/>
    <property type="match status" value="1"/>
</dbReference>
<evidence type="ECO:0000313" key="2">
    <source>
        <dbReference type="Proteomes" id="UP000250700"/>
    </source>
</evidence>
<dbReference type="Proteomes" id="UP000250700">
    <property type="component" value="Unassembled WGS sequence"/>
</dbReference>
<dbReference type="InterPro" id="IPR020379">
    <property type="entry name" value="DUF5448"/>
</dbReference>
<dbReference type="EMBL" id="QARU01000010">
    <property type="protein sequence ID" value="PUF79915.1"/>
    <property type="molecule type" value="Genomic_DNA"/>
</dbReference>
<sequence length="120" mass="13984">MSEEVEKLNDHQLADLKNAIERELKRRADGPKVTTYYVVSCITDAQHFTDLDCALRCLKRVTEDLMEWVAESPENRDYVNRCTGIVGAKLQVEEMNLDHFNMCVAEKYFDDIYYPQETAQ</sequence>
<gene>
    <name evidence="1" type="ORF">DAX91_16310</name>
</gene>